<gene>
    <name evidence="2" type="ORF">C5748_17175</name>
</gene>
<name>A0A2S9INU5_9HYPH</name>
<reference evidence="2 3" key="1">
    <citation type="submission" date="2018-02" db="EMBL/GenBank/DDBJ databases">
        <title>The draft genome of Phyllobacterium sp. 1N-3.</title>
        <authorList>
            <person name="Liu L."/>
            <person name="Li L."/>
            <person name="Zhang X."/>
            <person name="Wang T."/>
            <person name="Liang L."/>
        </authorList>
    </citation>
    <scope>NUCLEOTIDE SEQUENCE [LARGE SCALE GENOMIC DNA]</scope>
    <source>
        <strain evidence="2 3">1N-3</strain>
    </source>
</reference>
<protein>
    <submittedName>
        <fullName evidence="2">Uncharacterized protein</fullName>
    </submittedName>
</protein>
<sequence length="104" mass="11226">MAARQTARRKAIYLEMHPETKQGGSPGLPGGGKAKADNLSSFAEATAAVTGADARTVRRDAERGEKVIPEVMDMIRSTKLDTGTYLDKIKKLSPPLTWRARGIS</sequence>
<comment type="caution">
    <text evidence="2">The sequence shown here is derived from an EMBL/GenBank/DDBJ whole genome shotgun (WGS) entry which is preliminary data.</text>
</comment>
<dbReference type="AlphaFoldDB" id="A0A2S9INU5"/>
<keyword evidence="3" id="KW-1185">Reference proteome</keyword>
<feature type="region of interest" description="Disordered" evidence="1">
    <location>
        <begin position="1"/>
        <end position="39"/>
    </location>
</feature>
<evidence type="ECO:0000313" key="2">
    <source>
        <dbReference type="EMBL" id="PRD42196.1"/>
    </source>
</evidence>
<evidence type="ECO:0000313" key="3">
    <source>
        <dbReference type="Proteomes" id="UP000239434"/>
    </source>
</evidence>
<feature type="compositionally biased region" description="Gly residues" evidence="1">
    <location>
        <begin position="24"/>
        <end position="33"/>
    </location>
</feature>
<evidence type="ECO:0000256" key="1">
    <source>
        <dbReference type="SAM" id="MobiDB-lite"/>
    </source>
</evidence>
<dbReference type="Proteomes" id="UP000239434">
    <property type="component" value="Unassembled WGS sequence"/>
</dbReference>
<feature type="compositionally biased region" description="Basic residues" evidence="1">
    <location>
        <begin position="1"/>
        <end position="11"/>
    </location>
</feature>
<dbReference type="EMBL" id="PVBR01000013">
    <property type="protein sequence ID" value="PRD42196.1"/>
    <property type="molecule type" value="Genomic_DNA"/>
</dbReference>
<accession>A0A2S9INU5</accession>
<proteinExistence type="predicted"/>
<organism evidence="2 3">
    <name type="scientific">Phyllobacterium phragmitis</name>
    <dbReference type="NCBI Taxonomy" id="2670329"/>
    <lineage>
        <taxon>Bacteria</taxon>
        <taxon>Pseudomonadati</taxon>
        <taxon>Pseudomonadota</taxon>
        <taxon>Alphaproteobacteria</taxon>
        <taxon>Hyphomicrobiales</taxon>
        <taxon>Phyllobacteriaceae</taxon>
        <taxon>Phyllobacterium</taxon>
    </lineage>
</organism>